<dbReference type="OrthoDB" id="258743at2"/>
<keyword evidence="1" id="KW-0472">Membrane</keyword>
<dbReference type="AlphaFoldDB" id="A0A366LCY4"/>
<dbReference type="EMBL" id="QNQU01000002">
    <property type="protein sequence ID" value="RBQ11343.1"/>
    <property type="molecule type" value="Genomic_DNA"/>
</dbReference>
<feature type="transmembrane region" description="Helical" evidence="1">
    <location>
        <begin position="132"/>
        <end position="151"/>
    </location>
</feature>
<keyword evidence="1" id="KW-1133">Transmembrane helix</keyword>
<gene>
    <name evidence="2" type="ORF">DRW42_02435</name>
</gene>
<organism evidence="2 3">
    <name type="scientific">Pedobacter miscanthi</name>
    <dbReference type="NCBI Taxonomy" id="2259170"/>
    <lineage>
        <taxon>Bacteria</taxon>
        <taxon>Pseudomonadati</taxon>
        <taxon>Bacteroidota</taxon>
        <taxon>Sphingobacteriia</taxon>
        <taxon>Sphingobacteriales</taxon>
        <taxon>Sphingobacteriaceae</taxon>
        <taxon>Pedobacter</taxon>
    </lineage>
</organism>
<sequence>MMFIPGIFISIATFPGVIVHELAHQLFCRLFKVPVFEVCYFRTENPVGYVIHEPTSKVYQTVFISVGPFIVNSLLCFIIGFSASLQFKFDSANVLDYLLMYLAISIGAHAFPSTGDANVLWNAVVKSNTTSWLSKIVVTPIVGFIYAGALGSFFWLDIIYGGAVALGLPYLIIKFLV</sequence>
<feature type="transmembrane region" description="Helical" evidence="1">
    <location>
        <begin position="94"/>
        <end position="112"/>
    </location>
</feature>
<evidence type="ECO:0000313" key="2">
    <source>
        <dbReference type="EMBL" id="RBQ11343.1"/>
    </source>
</evidence>
<evidence type="ECO:0000313" key="3">
    <source>
        <dbReference type="Proteomes" id="UP000252081"/>
    </source>
</evidence>
<reference evidence="2 3" key="1">
    <citation type="submission" date="2018-07" db="EMBL/GenBank/DDBJ databases">
        <title>A draft genome of a endophytic bacteria, a new species of Pedobacter.</title>
        <authorList>
            <person name="Zhang Z.D."/>
            <person name="Chen Z.J."/>
        </authorList>
    </citation>
    <scope>NUCLEOTIDE SEQUENCE [LARGE SCALE GENOMIC DNA]</scope>
    <source>
        <strain evidence="2 3">RS10</strain>
    </source>
</reference>
<evidence type="ECO:0000256" key="1">
    <source>
        <dbReference type="SAM" id="Phobius"/>
    </source>
</evidence>
<name>A0A366LCY4_9SPHI</name>
<dbReference type="Pfam" id="PF11667">
    <property type="entry name" value="DUF3267"/>
    <property type="match status" value="1"/>
</dbReference>
<dbReference type="InterPro" id="IPR021683">
    <property type="entry name" value="DUF3267"/>
</dbReference>
<feature type="transmembrane region" description="Helical" evidence="1">
    <location>
        <begin position="62"/>
        <end position="82"/>
    </location>
</feature>
<feature type="transmembrane region" description="Helical" evidence="1">
    <location>
        <begin position="158"/>
        <end position="176"/>
    </location>
</feature>
<proteinExistence type="predicted"/>
<keyword evidence="3" id="KW-1185">Reference proteome</keyword>
<comment type="caution">
    <text evidence="2">The sequence shown here is derived from an EMBL/GenBank/DDBJ whole genome shotgun (WGS) entry which is preliminary data.</text>
</comment>
<protein>
    <submittedName>
        <fullName evidence="2">DUF3267 domain-containing protein</fullName>
    </submittedName>
</protein>
<accession>A0A366LCY4</accession>
<dbReference type="Proteomes" id="UP000252081">
    <property type="component" value="Unassembled WGS sequence"/>
</dbReference>
<keyword evidence="1" id="KW-0812">Transmembrane</keyword>